<dbReference type="Proteomes" id="UP001500967">
    <property type="component" value="Unassembled WGS sequence"/>
</dbReference>
<evidence type="ECO:0000313" key="4">
    <source>
        <dbReference type="Proteomes" id="UP001500967"/>
    </source>
</evidence>
<name>A0ABP3DM65_9ACTN</name>
<protein>
    <submittedName>
        <fullName evidence="3">Uncharacterized protein</fullName>
    </submittedName>
</protein>
<comment type="caution">
    <text evidence="3">The sequence shown here is derived from an EMBL/GenBank/DDBJ whole genome shotgun (WGS) entry which is preliminary data.</text>
</comment>
<reference evidence="4" key="1">
    <citation type="journal article" date="2019" name="Int. J. Syst. Evol. Microbiol.">
        <title>The Global Catalogue of Microorganisms (GCM) 10K type strain sequencing project: providing services to taxonomists for standard genome sequencing and annotation.</title>
        <authorList>
            <consortium name="The Broad Institute Genomics Platform"/>
            <consortium name="The Broad Institute Genome Sequencing Center for Infectious Disease"/>
            <person name="Wu L."/>
            <person name="Ma J."/>
        </authorList>
    </citation>
    <scope>NUCLEOTIDE SEQUENCE [LARGE SCALE GENOMIC DNA]</scope>
    <source>
        <strain evidence="4">JCM 10425</strain>
    </source>
</reference>
<proteinExistence type="predicted"/>
<feature type="compositionally biased region" description="Pro residues" evidence="1">
    <location>
        <begin position="1"/>
        <end position="15"/>
    </location>
</feature>
<keyword evidence="2" id="KW-0812">Transmembrane</keyword>
<keyword evidence="2" id="KW-0472">Membrane</keyword>
<keyword evidence="4" id="KW-1185">Reference proteome</keyword>
<evidence type="ECO:0000256" key="2">
    <source>
        <dbReference type="SAM" id="Phobius"/>
    </source>
</evidence>
<organism evidence="3 4">
    <name type="scientific">Cryptosporangium japonicum</name>
    <dbReference type="NCBI Taxonomy" id="80872"/>
    <lineage>
        <taxon>Bacteria</taxon>
        <taxon>Bacillati</taxon>
        <taxon>Actinomycetota</taxon>
        <taxon>Actinomycetes</taxon>
        <taxon>Cryptosporangiales</taxon>
        <taxon>Cryptosporangiaceae</taxon>
        <taxon>Cryptosporangium</taxon>
    </lineage>
</organism>
<feature type="region of interest" description="Disordered" evidence="1">
    <location>
        <begin position="1"/>
        <end position="21"/>
    </location>
</feature>
<dbReference type="RefSeq" id="WP_344648684.1">
    <property type="nucleotide sequence ID" value="NZ_BAAAGX010000008.1"/>
</dbReference>
<dbReference type="EMBL" id="BAAAGX010000008">
    <property type="protein sequence ID" value="GAA0236418.1"/>
    <property type="molecule type" value="Genomic_DNA"/>
</dbReference>
<accession>A0ABP3DM65</accession>
<sequence length="504" mass="52395">MSTPPQDPSPLPDAPLPASDARRAALLRELDRAPARPAGRRVRVLVPALAAGALAATVAVVGVVTQVVDRNDTGPTAGPTAGQPAVRPAAPVLSDPELDAVLARADEVGLQYRNPGFGPTDYIYTQSRVRTASGALATQEEWFPADGDGPVVTEVGGTTTESSSGATKQSGPIFTLPVIAADPTYYRLGGGVGTAENGPLALLEEIRKALAEQGDDSDAAVFARLRRMLRVGGHQHGQVRTWLYHAAALVPGVRYDRDETDVIGRTGVALTLTTDGVRQRIVLDPTTGALLTQAGSDDEASPAILRSGLTHEVGGPLVVYREPPERSVPDVSLPKKSWDPDASVRTLDFANLEYELPIVVDDPKQVVAGVDSGSGGPVGTFRDGVALVPPDGKNPLRLRLDPTIVYLRATAAQVGPEAAGGDAAETAIVVLEMTRAGAPKQYAVIAFSGQPGPLYPGPQSLVRIVTGGPGPVVSASGDTLSFAERPGAPVERLVRNGVGFEPKK</sequence>
<evidence type="ECO:0000256" key="1">
    <source>
        <dbReference type="SAM" id="MobiDB-lite"/>
    </source>
</evidence>
<evidence type="ECO:0000313" key="3">
    <source>
        <dbReference type="EMBL" id="GAA0236418.1"/>
    </source>
</evidence>
<feature type="transmembrane region" description="Helical" evidence="2">
    <location>
        <begin position="44"/>
        <end position="64"/>
    </location>
</feature>
<gene>
    <name evidence="3" type="ORF">GCM10009539_22170</name>
</gene>
<keyword evidence="2" id="KW-1133">Transmembrane helix</keyword>